<proteinExistence type="predicted"/>
<evidence type="ECO:0000313" key="1">
    <source>
        <dbReference type="EMBL" id="MBC3831868.1"/>
    </source>
</evidence>
<keyword evidence="2" id="KW-1185">Reference proteome</keyword>
<reference evidence="1 2" key="1">
    <citation type="submission" date="2020-08" db="EMBL/GenBank/DDBJ databases">
        <title>Novel species isolated from subtropical streams in China.</title>
        <authorList>
            <person name="Lu H."/>
        </authorList>
    </citation>
    <scope>NUCLEOTIDE SEQUENCE [LARGE SCALE GENOMIC DNA]</scope>
    <source>
        <strain evidence="1 2">KCTC 52442</strain>
    </source>
</reference>
<dbReference type="Proteomes" id="UP000643610">
    <property type="component" value="Unassembled WGS sequence"/>
</dbReference>
<evidence type="ECO:0000313" key="2">
    <source>
        <dbReference type="Proteomes" id="UP000643610"/>
    </source>
</evidence>
<comment type="caution">
    <text evidence="1">The sequence shown here is derived from an EMBL/GenBank/DDBJ whole genome shotgun (WGS) entry which is preliminary data.</text>
</comment>
<dbReference type="NCBIfam" id="TIGR02574">
    <property type="entry name" value="stabl_TIGR02574"/>
    <property type="match status" value="1"/>
</dbReference>
<dbReference type="InterPro" id="IPR013406">
    <property type="entry name" value="CHP02574_addiction_mod"/>
</dbReference>
<sequence length="72" mass="7995">MSTLLDEIQQLDIAERIQLVEDLWDSVAARTSNFPITDAQKAELDRRLAKRTSAKSGGVSLDQIAQKLGVIR</sequence>
<dbReference type="EMBL" id="JACOFU010000003">
    <property type="protein sequence ID" value="MBC3831868.1"/>
    <property type="molecule type" value="Genomic_DNA"/>
</dbReference>
<organism evidence="1 2">
    <name type="scientific">Undibacterium amnicola</name>
    <dbReference type="NCBI Taxonomy" id="1834038"/>
    <lineage>
        <taxon>Bacteria</taxon>
        <taxon>Pseudomonadati</taxon>
        <taxon>Pseudomonadota</taxon>
        <taxon>Betaproteobacteria</taxon>
        <taxon>Burkholderiales</taxon>
        <taxon>Oxalobacteraceae</taxon>
        <taxon>Undibacterium</taxon>
    </lineage>
</organism>
<dbReference type="RefSeq" id="WP_186890894.1">
    <property type="nucleotide sequence ID" value="NZ_JACOFU010000003.1"/>
</dbReference>
<dbReference type="Pfam" id="PF09720">
    <property type="entry name" value="Unstab_antitox"/>
    <property type="match status" value="1"/>
</dbReference>
<gene>
    <name evidence="1" type="ORF">H8K33_10145</name>
</gene>
<name>A0ABR6XQT8_9BURK</name>
<accession>A0ABR6XQT8</accession>
<protein>
    <submittedName>
        <fullName evidence="1">Addiction module protein</fullName>
    </submittedName>
</protein>